<evidence type="ECO:0000256" key="5">
    <source>
        <dbReference type="ARBA" id="ARBA00022839"/>
    </source>
</evidence>
<feature type="compositionally biased region" description="Low complexity" evidence="7">
    <location>
        <begin position="71"/>
        <end position="88"/>
    </location>
</feature>
<dbReference type="SUPFAM" id="SSF53098">
    <property type="entry name" value="Ribonuclease H-like"/>
    <property type="match status" value="1"/>
</dbReference>
<keyword evidence="5 9" id="KW-0269">Exonuclease</keyword>
<keyword evidence="3" id="KW-0540">Nuclease</keyword>
<evidence type="ECO:0000259" key="8">
    <source>
        <dbReference type="SMART" id="SM00479"/>
    </source>
</evidence>
<keyword evidence="6" id="KW-0539">Nucleus</keyword>
<feature type="region of interest" description="Disordered" evidence="7">
    <location>
        <begin position="1"/>
        <end position="562"/>
    </location>
</feature>
<evidence type="ECO:0000256" key="4">
    <source>
        <dbReference type="ARBA" id="ARBA00022801"/>
    </source>
</evidence>
<feature type="non-terminal residue" evidence="9">
    <location>
        <position position="1"/>
    </location>
</feature>
<evidence type="ECO:0000256" key="1">
    <source>
        <dbReference type="ARBA" id="ARBA00004123"/>
    </source>
</evidence>
<feature type="region of interest" description="Disordered" evidence="7">
    <location>
        <begin position="776"/>
        <end position="812"/>
    </location>
</feature>
<reference evidence="9" key="1">
    <citation type="journal article" date="2017" name="Front. Cell. Infect. Microbiol.">
        <title>The Distinct Transcriptional Response of the Midgut of Amblyomma sculptum and Amblyomma aureolatum Ticks to Rickettsia rickettsii Correlates to Their Differences in Susceptibility to Infection.</title>
        <authorList>
            <person name="Martins L.A."/>
            <person name="Galletti M.F.B.M."/>
            <person name="Ribeiro J.M."/>
            <person name="Fujita A."/>
            <person name="Costa F.B."/>
            <person name="Labruna M.B."/>
            <person name="Daffre S."/>
            <person name="Fogaca A.C."/>
        </authorList>
    </citation>
    <scope>NUCLEOTIDE SEQUENCE</scope>
</reference>
<feature type="compositionally biased region" description="Basic and acidic residues" evidence="7">
    <location>
        <begin position="455"/>
        <end position="469"/>
    </location>
</feature>
<feature type="compositionally biased region" description="Acidic residues" evidence="7">
    <location>
        <begin position="42"/>
        <end position="56"/>
    </location>
</feature>
<evidence type="ECO:0000313" key="9">
    <source>
        <dbReference type="EMBL" id="JAT96826.1"/>
    </source>
</evidence>
<organism evidence="9">
    <name type="scientific">Amblyomma aureolatum</name>
    <dbReference type="NCBI Taxonomy" id="187763"/>
    <lineage>
        <taxon>Eukaryota</taxon>
        <taxon>Metazoa</taxon>
        <taxon>Ecdysozoa</taxon>
        <taxon>Arthropoda</taxon>
        <taxon>Chelicerata</taxon>
        <taxon>Arachnida</taxon>
        <taxon>Acari</taxon>
        <taxon>Parasitiformes</taxon>
        <taxon>Ixodida</taxon>
        <taxon>Ixodoidea</taxon>
        <taxon>Ixodidae</taxon>
        <taxon>Amblyomminae</taxon>
        <taxon>Amblyomma</taxon>
    </lineage>
</organism>
<dbReference type="GO" id="GO:0004527">
    <property type="term" value="F:exonuclease activity"/>
    <property type="evidence" value="ECO:0007669"/>
    <property type="project" value="UniProtKB-KW"/>
</dbReference>
<dbReference type="InterPro" id="IPR012337">
    <property type="entry name" value="RNaseH-like_sf"/>
</dbReference>
<feature type="compositionally biased region" description="Low complexity" evidence="7">
    <location>
        <begin position="160"/>
        <end position="172"/>
    </location>
</feature>
<dbReference type="EMBL" id="GFAC01002362">
    <property type="protein sequence ID" value="JAT96826.1"/>
    <property type="molecule type" value="mRNA"/>
</dbReference>
<dbReference type="Pfam" id="PF15870">
    <property type="entry name" value="EloA-BP1"/>
    <property type="match status" value="1"/>
</dbReference>
<feature type="compositionally biased region" description="Polar residues" evidence="7">
    <location>
        <begin position="1"/>
        <end position="10"/>
    </location>
</feature>
<feature type="compositionally biased region" description="Basic and acidic residues" evidence="7">
    <location>
        <begin position="492"/>
        <end position="511"/>
    </location>
</feature>
<feature type="compositionally biased region" description="Low complexity" evidence="7">
    <location>
        <begin position="358"/>
        <end position="428"/>
    </location>
</feature>
<accession>A0A1E1XCL2</accession>
<feature type="compositionally biased region" description="Basic and acidic residues" evidence="7">
    <location>
        <begin position="295"/>
        <end position="305"/>
    </location>
</feature>
<dbReference type="SMART" id="SM00479">
    <property type="entry name" value="EXOIII"/>
    <property type="match status" value="1"/>
</dbReference>
<evidence type="ECO:0000256" key="3">
    <source>
        <dbReference type="ARBA" id="ARBA00022722"/>
    </source>
</evidence>
<evidence type="ECO:0000256" key="6">
    <source>
        <dbReference type="ARBA" id="ARBA00023242"/>
    </source>
</evidence>
<feature type="compositionally biased region" description="Low complexity" evidence="7">
    <location>
        <begin position="785"/>
        <end position="810"/>
    </location>
</feature>
<comment type="subcellular location">
    <subcellularLocation>
        <location evidence="1">Nucleus</location>
    </subcellularLocation>
</comment>
<comment type="similarity">
    <text evidence="2">Belongs to the REXO1/REXO3 family.</text>
</comment>
<dbReference type="PANTHER" id="PTHR12801">
    <property type="entry name" value="RNA EXONUCLEASE REXO1 / RECO3 FAMILY MEMBER-RELATED"/>
    <property type="match status" value="1"/>
</dbReference>
<feature type="compositionally biased region" description="Basic residues" evidence="7">
    <location>
        <begin position="148"/>
        <end position="159"/>
    </location>
</feature>
<feature type="compositionally biased region" description="Low complexity" evidence="7">
    <location>
        <begin position="282"/>
        <end position="294"/>
    </location>
</feature>
<feature type="compositionally biased region" description="Low complexity" evidence="7">
    <location>
        <begin position="189"/>
        <end position="200"/>
    </location>
</feature>
<dbReference type="InterPro" id="IPR034922">
    <property type="entry name" value="REX1-like_exo"/>
</dbReference>
<feature type="compositionally biased region" description="Basic and acidic residues" evidence="7">
    <location>
        <begin position="178"/>
        <end position="188"/>
    </location>
</feature>
<dbReference type="FunFam" id="3.30.420.10:FF:000021">
    <property type="entry name" value="RNA exonuclease 1 homolog"/>
    <property type="match status" value="1"/>
</dbReference>
<keyword evidence="4" id="KW-0378">Hydrolase</keyword>
<proteinExistence type="evidence at transcript level"/>
<feature type="compositionally biased region" description="Basic residues" evidence="7">
    <location>
        <begin position="429"/>
        <end position="440"/>
    </location>
</feature>
<dbReference type="GO" id="GO:0003676">
    <property type="term" value="F:nucleic acid binding"/>
    <property type="evidence" value="ECO:0007669"/>
    <property type="project" value="InterPro"/>
</dbReference>
<feature type="compositionally biased region" description="Basic and acidic residues" evidence="7">
    <location>
        <begin position="201"/>
        <end position="220"/>
    </location>
</feature>
<feature type="compositionally biased region" description="Basic residues" evidence="7">
    <location>
        <begin position="336"/>
        <end position="357"/>
    </location>
</feature>
<dbReference type="InterPro" id="IPR013520">
    <property type="entry name" value="Ribonucl_H"/>
</dbReference>
<dbReference type="InterPro" id="IPR047021">
    <property type="entry name" value="REXO1/3/4-like"/>
</dbReference>
<feature type="compositionally biased region" description="Low complexity" evidence="7">
    <location>
        <begin position="221"/>
        <end position="231"/>
    </location>
</feature>
<feature type="compositionally biased region" description="Basic residues" evidence="7">
    <location>
        <begin position="472"/>
        <end position="483"/>
    </location>
</feature>
<name>A0A1E1XCL2_9ACAR</name>
<feature type="compositionally biased region" description="Low complexity" evidence="7">
    <location>
        <begin position="264"/>
        <end position="275"/>
    </location>
</feature>
<sequence>VPPQLNQANTVPKAEPVKPAEPVEPESKSPDDGGSLVNGSTEADDEDTDMVQEEVDAIVGLKDRRPGRLDAASVKPASAAEAAASASKYAEDKAPTEPAEEEKENQEKAGVTEEVDEKGASGDAEQPPKKKELCEQNLSGASTDKGHSSHKHSSSKRPSSKSSSSKTSSSKHSSSKRSSKEASSKESSSKQSSAKKSSKGTSKESSSKGSSKESSKEHSSKGSLKNSSSKDSLPKDMSSKDSPSEECPCERLPEDSSTKESPSDEPSSKVSSSKGSSKESPSDEPSSKVSSSKGSSKESPSKDSLSKGSSPKDSPEDSLPKEASKPPSKESSTKHTSSKHSSSKHSSSRHSSSKRSPSRNSSSKHSSNHASSKHSSSNHASSKHSSSNHSSSKHLSSNHSSSKNPSKHSSSNHSSSNHSSSKNSSSKHSSSKHSSSKHSSSKSEVSSSSRSSKKTSSERSSSEKKKEAGSKSSHHKSTKRSSHQRNSSSSPHRKEAKGEEADGRGAKRTTSESESSSDGSSSQGRASDGGKKSNGQRGEAGVEAPSFELEWELDSEDEEDEDPMAECLRIFNEAAQPSVAPVMATQERVQLKRAAESTVEPAVPAKKRVAHNPELARRPEPPRGLLAHVSAAQAMHNRFAQLQQRYQSGQGRVAPVANAPLLAAARRSALAQLPQGTKTGAHVVASQPKGQPRVAHVPAVVLSKRPTIPAEYGSRVPTVVRQRYLDLFLNECAKCCSTEDEAIQKALSEETQTYNRSSSKTIYLNVAVTTLRRLRREAQEGGGSSADAASAGPSTGSTPSPSPNNSAPPGNRVVSHEMLLHGARAARTSFSIEKNRYRKPPQELTASRFYELLDAYRLATEQLVEYNYPRPHPTERGRALFGGTDSRQYSKPNNSALRCCRCGATFSLTEDGDYTRPEECVHHWGRLWKKRIAGALESRYSCCEGDGESDGCCVAKGHVHEGPEPSQLTGFVSTLAKSPPPGGGTPGVYALDCEMCYTSEGVELTRVTVVGWDLQPVYEALVKPKGRILDYNTRFSGLTEEDMVGVQTSLRDVQAVLLALFSADTLLLGHSLDSDLRALRLVHAHVVDTAAVFPHRRGLPYKRALRTLMAEHLNKIIQNGVDGHDSQEDAAACMELMLWKVREDLKKGIR</sequence>
<dbReference type="Gene3D" id="3.30.420.10">
    <property type="entry name" value="Ribonuclease H-like superfamily/Ribonuclease H"/>
    <property type="match status" value="1"/>
</dbReference>
<evidence type="ECO:0000256" key="2">
    <source>
        <dbReference type="ARBA" id="ARBA00006357"/>
    </source>
</evidence>
<evidence type="ECO:0000256" key="7">
    <source>
        <dbReference type="SAM" id="MobiDB-lite"/>
    </source>
</evidence>
<feature type="region of interest" description="Disordered" evidence="7">
    <location>
        <begin position="868"/>
        <end position="887"/>
    </location>
</feature>
<dbReference type="InterPro" id="IPR036397">
    <property type="entry name" value="RNaseH_sf"/>
</dbReference>
<dbReference type="AlphaFoldDB" id="A0A1E1XCL2"/>
<dbReference type="InterPro" id="IPR031736">
    <property type="entry name" value="REXO1-like_dom"/>
</dbReference>
<dbReference type="CDD" id="cd06145">
    <property type="entry name" value="REX1_like"/>
    <property type="match status" value="1"/>
</dbReference>
<dbReference type="GO" id="GO:0005634">
    <property type="term" value="C:nucleus"/>
    <property type="evidence" value="ECO:0007669"/>
    <property type="project" value="UniProtKB-SubCell"/>
</dbReference>
<feature type="compositionally biased region" description="Acidic residues" evidence="7">
    <location>
        <begin position="549"/>
        <end position="562"/>
    </location>
</feature>
<feature type="domain" description="Exonuclease" evidence="8">
    <location>
        <begin position="987"/>
        <end position="1146"/>
    </location>
</feature>
<feature type="compositionally biased region" description="Basic and acidic residues" evidence="7">
    <location>
        <begin position="313"/>
        <end position="333"/>
    </location>
</feature>
<feature type="compositionally biased region" description="Low complexity" evidence="7">
    <location>
        <begin position="512"/>
        <end position="526"/>
    </location>
</feature>
<dbReference type="PANTHER" id="PTHR12801:SF115">
    <property type="entry name" value="FI18136P1-RELATED"/>
    <property type="match status" value="1"/>
</dbReference>
<feature type="compositionally biased region" description="Basic and acidic residues" evidence="7">
    <location>
        <begin position="232"/>
        <end position="262"/>
    </location>
</feature>
<protein>
    <submittedName>
        <fullName evidence="9">Putative interferon stimulated exonuclease-like protein</fullName>
    </submittedName>
</protein>